<dbReference type="AlphaFoldDB" id="A0A387BDD4"/>
<sequence length="120" mass="14028">MTIEKEFREEGMALQREFAILERMINENEIEMATEELTFAKMMLTSYIKKIKTADGAKIGVIGKIFRHPYHVPEEFMKIVIAMVAKEKQLSKQLNKKQEKQQNQVNREAARNRRTGKNAN</sequence>
<reference evidence="2 3" key="1">
    <citation type="submission" date="2018-09" db="EMBL/GenBank/DDBJ databases">
        <title>Genome sequencing of strain 1JSPR-7.</title>
        <authorList>
            <person name="Heo J."/>
            <person name="Kim S.-J."/>
            <person name="Kwon S.-W."/>
        </authorList>
    </citation>
    <scope>NUCLEOTIDE SEQUENCE [LARGE SCALE GENOMIC DNA]</scope>
    <source>
        <strain evidence="2 3">1JSPR-7</strain>
    </source>
</reference>
<gene>
    <name evidence="2" type="ORF">D7I46_00370</name>
</gene>
<accession>A0A387BDD4</accession>
<organism evidence="2 3">
    <name type="scientific">Lactococcus allomyrinae</name>
    <dbReference type="NCBI Taxonomy" id="2419773"/>
    <lineage>
        <taxon>Bacteria</taxon>
        <taxon>Bacillati</taxon>
        <taxon>Bacillota</taxon>
        <taxon>Bacilli</taxon>
        <taxon>Lactobacillales</taxon>
        <taxon>Streptococcaceae</taxon>
        <taxon>Lactococcus</taxon>
    </lineage>
</organism>
<name>A0A387BDD4_9LACT</name>
<protein>
    <submittedName>
        <fullName evidence="2">Uncharacterized protein</fullName>
    </submittedName>
</protein>
<evidence type="ECO:0000313" key="2">
    <source>
        <dbReference type="EMBL" id="AYF99678.1"/>
    </source>
</evidence>
<feature type="region of interest" description="Disordered" evidence="1">
    <location>
        <begin position="92"/>
        <end position="120"/>
    </location>
</feature>
<keyword evidence="3" id="KW-1185">Reference proteome</keyword>
<dbReference type="Proteomes" id="UP000269374">
    <property type="component" value="Chromosome"/>
</dbReference>
<dbReference type="KEGG" id="lact:D7I46_00370"/>
<evidence type="ECO:0000256" key="1">
    <source>
        <dbReference type="SAM" id="MobiDB-lite"/>
    </source>
</evidence>
<evidence type="ECO:0000313" key="3">
    <source>
        <dbReference type="Proteomes" id="UP000269374"/>
    </source>
</evidence>
<dbReference type="RefSeq" id="WP_120771068.1">
    <property type="nucleotide sequence ID" value="NZ_CP032627.1"/>
</dbReference>
<proteinExistence type="predicted"/>
<dbReference type="EMBL" id="CP032627">
    <property type="protein sequence ID" value="AYF99678.1"/>
    <property type="molecule type" value="Genomic_DNA"/>
</dbReference>
<dbReference type="OrthoDB" id="2242869at2"/>